<feature type="transmembrane region" description="Helical" evidence="10">
    <location>
        <begin position="58"/>
        <end position="82"/>
    </location>
</feature>
<comment type="subcellular location">
    <subcellularLocation>
        <location evidence="1">Cell inner membrane</location>
        <topology evidence="1">Multi-pass membrane protein</topology>
    </subcellularLocation>
</comment>
<name>A0A3N2E0N3_9GAMM</name>
<dbReference type="InterPro" id="IPR045070">
    <property type="entry name" value="MATE_MepA-like"/>
</dbReference>
<evidence type="ECO:0000256" key="7">
    <source>
        <dbReference type="ARBA" id="ARBA00022989"/>
    </source>
</evidence>
<dbReference type="Proteomes" id="UP000275394">
    <property type="component" value="Unassembled WGS sequence"/>
</dbReference>
<keyword evidence="9" id="KW-0046">Antibiotic resistance</keyword>
<dbReference type="NCBIfam" id="TIGR00797">
    <property type="entry name" value="matE"/>
    <property type="match status" value="1"/>
</dbReference>
<dbReference type="RefSeq" id="WP_123711550.1">
    <property type="nucleotide sequence ID" value="NZ_RKHR01000003.1"/>
</dbReference>
<accession>A0A3N2E0N3</accession>
<dbReference type="GO" id="GO:0046677">
    <property type="term" value="P:response to antibiotic"/>
    <property type="evidence" value="ECO:0007669"/>
    <property type="project" value="UniProtKB-KW"/>
</dbReference>
<comment type="similarity">
    <text evidence="2">Belongs to the multi antimicrobial extrusion (MATE) (TC 2.A.66.1) family. MepA subfamily.</text>
</comment>
<comment type="caution">
    <text evidence="11">The sequence shown here is derived from an EMBL/GenBank/DDBJ whole genome shotgun (WGS) entry which is preliminary data.</text>
</comment>
<dbReference type="AlphaFoldDB" id="A0A3N2E0N3"/>
<feature type="transmembrane region" description="Helical" evidence="10">
    <location>
        <begin position="363"/>
        <end position="383"/>
    </location>
</feature>
<keyword evidence="4" id="KW-0813">Transport</keyword>
<feature type="transmembrane region" description="Helical" evidence="10">
    <location>
        <begin position="288"/>
        <end position="311"/>
    </location>
</feature>
<dbReference type="OrthoDB" id="9806302at2"/>
<feature type="transmembrane region" description="Helical" evidence="10">
    <location>
        <begin position="21"/>
        <end position="46"/>
    </location>
</feature>
<feature type="transmembrane region" description="Helical" evidence="10">
    <location>
        <begin position="169"/>
        <end position="192"/>
    </location>
</feature>
<evidence type="ECO:0000256" key="5">
    <source>
        <dbReference type="ARBA" id="ARBA00022475"/>
    </source>
</evidence>
<organism evidence="11 12">
    <name type="scientific">Sinobacterium caligoides</name>
    <dbReference type="NCBI Taxonomy" id="933926"/>
    <lineage>
        <taxon>Bacteria</taxon>
        <taxon>Pseudomonadati</taxon>
        <taxon>Pseudomonadota</taxon>
        <taxon>Gammaproteobacteria</taxon>
        <taxon>Cellvibrionales</taxon>
        <taxon>Spongiibacteraceae</taxon>
        <taxon>Sinobacterium</taxon>
    </lineage>
</organism>
<keyword evidence="12" id="KW-1185">Reference proteome</keyword>
<keyword evidence="6 10" id="KW-0812">Transmembrane</keyword>
<sequence length="463" mass="51076">MTIKENIFLTASIWQVFYKTATPLVLVMLVSGSFSLFDAYFVGVYVGEEALTAVTLMFPAFILIVALSTLLSSGFAIMYARLLGQRNLHEAKCVFAQSNTLSIIVSFLSVAIFAVFGADFARSVANGSEQVARMGYLYIGITFLFTPVQFILGNNFAALRCEGKSSTAAVFSIASVALNVIFNYLLIVVMGWGVAGSALGTVLAQMTSLMIIACYKSTHRYLPCRSVLALSAQRDHWWSCLRLGAPSSLNYVGIALVSMTVIYCLKQLQLDDYNTTVSAYGIVTRVMTFIYLPLLGLGLALQTVVGHNFGARQWLRINSSIKLALLVTFLYCLGFQGIIYMLKASLGLWFVDNVDISREVANILPKLMLVYFLLGPSMMLSIFFQSIGDTRRAMLLSLAKPYLFSLPLTIILSSWFGVLGIWYAAPVAETLSLLLIVGVLYFRSRHSEHTLGLFYSDKAEVMR</sequence>
<proteinExistence type="inferred from homology"/>
<dbReference type="GO" id="GO:0015297">
    <property type="term" value="F:antiporter activity"/>
    <property type="evidence" value="ECO:0007669"/>
    <property type="project" value="InterPro"/>
</dbReference>
<keyword evidence="8 10" id="KW-0472">Membrane</keyword>
<dbReference type="InterPro" id="IPR048279">
    <property type="entry name" value="MdtK-like"/>
</dbReference>
<evidence type="ECO:0000256" key="4">
    <source>
        <dbReference type="ARBA" id="ARBA00022448"/>
    </source>
</evidence>
<evidence type="ECO:0000256" key="2">
    <source>
        <dbReference type="ARBA" id="ARBA00008417"/>
    </source>
</evidence>
<evidence type="ECO:0000313" key="12">
    <source>
        <dbReference type="Proteomes" id="UP000275394"/>
    </source>
</evidence>
<reference evidence="11 12" key="1">
    <citation type="submission" date="2018-11" db="EMBL/GenBank/DDBJ databases">
        <title>Genomic Encyclopedia of Type Strains, Phase IV (KMG-IV): sequencing the most valuable type-strain genomes for metagenomic binning, comparative biology and taxonomic classification.</title>
        <authorList>
            <person name="Goeker M."/>
        </authorList>
    </citation>
    <scope>NUCLEOTIDE SEQUENCE [LARGE SCALE GENOMIC DNA]</scope>
    <source>
        <strain evidence="11 12">DSM 100316</strain>
    </source>
</reference>
<dbReference type="GO" id="GO:0042910">
    <property type="term" value="F:xenobiotic transmembrane transporter activity"/>
    <property type="evidence" value="ECO:0007669"/>
    <property type="project" value="InterPro"/>
</dbReference>
<keyword evidence="7 10" id="KW-1133">Transmembrane helix</keyword>
<dbReference type="CDD" id="cd13143">
    <property type="entry name" value="MATE_MepA_like"/>
    <property type="match status" value="1"/>
</dbReference>
<dbReference type="InterPro" id="IPR052031">
    <property type="entry name" value="Membrane_Transporter-Flippase"/>
</dbReference>
<evidence type="ECO:0000256" key="9">
    <source>
        <dbReference type="ARBA" id="ARBA00023251"/>
    </source>
</evidence>
<feature type="transmembrane region" description="Helical" evidence="10">
    <location>
        <begin position="395"/>
        <end position="415"/>
    </location>
</feature>
<protein>
    <recommendedName>
        <fullName evidence="3">Multidrug export protein MepA</fullName>
    </recommendedName>
</protein>
<evidence type="ECO:0000256" key="1">
    <source>
        <dbReference type="ARBA" id="ARBA00004429"/>
    </source>
</evidence>
<feature type="transmembrane region" description="Helical" evidence="10">
    <location>
        <begin position="94"/>
        <end position="116"/>
    </location>
</feature>
<evidence type="ECO:0000256" key="3">
    <source>
        <dbReference type="ARBA" id="ARBA00022106"/>
    </source>
</evidence>
<dbReference type="PIRSF" id="PIRSF006603">
    <property type="entry name" value="DinF"/>
    <property type="match status" value="1"/>
</dbReference>
<evidence type="ECO:0000256" key="6">
    <source>
        <dbReference type="ARBA" id="ARBA00022692"/>
    </source>
</evidence>
<keyword evidence="5" id="KW-1003">Cell membrane</keyword>
<dbReference type="InterPro" id="IPR002528">
    <property type="entry name" value="MATE_fam"/>
</dbReference>
<dbReference type="GO" id="GO:0005886">
    <property type="term" value="C:plasma membrane"/>
    <property type="evidence" value="ECO:0007669"/>
    <property type="project" value="UniProtKB-SubCell"/>
</dbReference>
<dbReference type="PANTHER" id="PTHR43549">
    <property type="entry name" value="MULTIDRUG RESISTANCE PROTEIN YPNP-RELATED"/>
    <property type="match status" value="1"/>
</dbReference>
<gene>
    <name evidence="11" type="ORF">EDC56_1202</name>
</gene>
<feature type="transmembrane region" description="Helical" evidence="10">
    <location>
        <begin position="421"/>
        <end position="442"/>
    </location>
</feature>
<evidence type="ECO:0000256" key="8">
    <source>
        <dbReference type="ARBA" id="ARBA00023136"/>
    </source>
</evidence>
<feature type="transmembrane region" description="Helical" evidence="10">
    <location>
        <begin position="136"/>
        <end position="157"/>
    </location>
</feature>
<feature type="transmembrane region" description="Helical" evidence="10">
    <location>
        <begin position="249"/>
        <end position="268"/>
    </location>
</feature>
<evidence type="ECO:0000313" key="11">
    <source>
        <dbReference type="EMBL" id="ROS05656.1"/>
    </source>
</evidence>
<dbReference type="PANTHER" id="PTHR43549:SF2">
    <property type="entry name" value="MULTIDRUG RESISTANCE PROTEIN NORM-RELATED"/>
    <property type="match status" value="1"/>
</dbReference>
<dbReference type="EMBL" id="RKHR01000003">
    <property type="protein sequence ID" value="ROS05656.1"/>
    <property type="molecule type" value="Genomic_DNA"/>
</dbReference>
<dbReference type="Pfam" id="PF01554">
    <property type="entry name" value="MatE"/>
    <property type="match status" value="2"/>
</dbReference>
<evidence type="ECO:0000256" key="10">
    <source>
        <dbReference type="SAM" id="Phobius"/>
    </source>
</evidence>
<feature type="transmembrane region" description="Helical" evidence="10">
    <location>
        <begin position="198"/>
        <end position="215"/>
    </location>
</feature>
<feature type="transmembrane region" description="Helical" evidence="10">
    <location>
        <begin position="323"/>
        <end position="343"/>
    </location>
</feature>